<dbReference type="EMBL" id="JACRAF010000005">
    <property type="protein sequence ID" value="MBI4920406.1"/>
    <property type="molecule type" value="Genomic_DNA"/>
</dbReference>
<name>A0A933NWX2_9HYPH</name>
<dbReference type="AlphaFoldDB" id="A0A933NWX2"/>
<accession>A0A933NWX2</accession>
<feature type="non-terminal residue" evidence="2">
    <location>
        <position position="170"/>
    </location>
</feature>
<evidence type="ECO:0000256" key="1">
    <source>
        <dbReference type="SAM" id="Phobius"/>
    </source>
</evidence>
<organism evidence="2 3">
    <name type="scientific">Devosia nanyangense</name>
    <dbReference type="NCBI Taxonomy" id="1228055"/>
    <lineage>
        <taxon>Bacteria</taxon>
        <taxon>Pseudomonadati</taxon>
        <taxon>Pseudomonadota</taxon>
        <taxon>Alphaproteobacteria</taxon>
        <taxon>Hyphomicrobiales</taxon>
        <taxon>Devosiaceae</taxon>
        <taxon>Devosia</taxon>
    </lineage>
</organism>
<dbReference type="Proteomes" id="UP000782610">
    <property type="component" value="Unassembled WGS sequence"/>
</dbReference>
<sequence>MKVTLDLTDLVARGEITREEADRLGRLGRQDTGSLGSNILLGFGTVAVALGGGFLFPTAQSVIVIGAILFVVGLALILKRQSKWALFAQICITVGALGILGGVSFLSDGNFYVSVGLAVGLAATAFVAGSGLLIVLALLEFSVALGSGTAYFGGGYFFWAEQPTQTIAVL</sequence>
<evidence type="ECO:0000313" key="2">
    <source>
        <dbReference type="EMBL" id="MBI4920406.1"/>
    </source>
</evidence>
<protein>
    <submittedName>
        <fullName evidence="2">Uncharacterized protein</fullName>
    </submittedName>
</protein>
<feature type="transmembrane region" description="Helical" evidence="1">
    <location>
        <begin position="111"/>
        <end position="139"/>
    </location>
</feature>
<feature type="transmembrane region" description="Helical" evidence="1">
    <location>
        <begin position="35"/>
        <end position="56"/>
    </location>
</feature>
<gene>
    <name evidence="2" type="ORF">HY834_01535</name>
</gene>
<evidence type="ECO:0000313" key="3">
    <source>
        <dbReference type="Proteomes" id="UP000782610"/>
    </source>
</evidence>
<keyword evidence="1" id="KW-0472">Membrane</keyword>
<feature type="transmembrane region" description="Helical" evidence="1">
    <location>
        <begin position="85"/>
        <end position="105"/>
    </location>
</feature>
<feature type="transmembrane region" description="Helical" evidence="1">
    <location>
        <begin position="62"/>
        <end position="78"/>
    </location>
</feature>
<keyword evidence="1" id="KW-0812">Transmembrane</keyword>
<comment type="caution">
    <text evidence="2">The sequence shown here is derived from an EMBL/GenBank/DDBJ whole genome shotgun (WGS) entry which is preliminary data.</text>
</comment>
<reference evidence="2" key="1">
    <citation type="submission" date="2020-07" db="EMBL/GenBank/DDBJ databases">
        <title>Huge and variable diversity of episymbiotic CPR bacteria and DPANN archaea in groundwater ecosystems.</title>
        <authorList>
            <person name="He C.Y."/>
            <person name="Keren R."/>
            <person name="Whittaker M."/>
            <person name="Farag I.F."/>
            <person name="Doudna J."/>
            <person name="Cate J.H.D."/>
            <person name="Banfield J.F."/>
        </authorList>
    </citation>
    <scope>NUCLEOTIDE SEQUENCE</scope>
    <source>
        <strain evidence="2">NC_groundwater_1586_Pr3_B-0.1um_66_15</strain>
    </source>
</reference>
<proteinExistence type="predicted"/>
<keyword evidence="1" id="KW-1133">Transmembrane helix</keyword>